<sequence length="100" mass="10497">MDPETDGGGRRALRGAWQAAGGEGGLAEHAGGGCGGREGPRQRDRRLSPGGSIHGGEVMKRGEEESYERGVRASSPYVRPRLRRVYHGAQLRDGAVGVGS</sequence>
<feature type="compositionally biased region" description="Gly residues" evidence="1">
    <location>
        <begin position="21"/>
        <end position="37"/>
    </location>
</feature>
<evidence type="ECO:0000313" key="3">
    <source>
        <dbReference type="Proteomes" id="UP001292094"/>
    </source>
</evidence>
<keyword evidence="3" id="KW-1185">Reference proteome</keyword>
<dbReference type="Proteomes" id="UP001292094">
    <property type="component" value="Unassembled WGS sequence"/>
</dbReference>
<dbReference type="AlphaFoldDB" id="A0AAE1NL62"/>
<evidence type="ECO:0000256" key="1">
    <source>
        <dbReference type="SAM" id="MobiDB-lite"/>
    </source>
</evidence>
<feature type="region of interest" description="Disordered" evidence="1">
    <location>
        <begin position="1"/>
        <end position="73"/>
    </location>
</feature>
<comment type="caution">
    <text evidence="2">The sequence shown here is derived from an EMBL/GenBank/DDBJ whole genome shotgun (WGS) entry which is preliminary data.</text>
</comment>
<organism evidence="2 3">
    <name type="scientific">Petrolisthes manimaculis</name>
    <dbReference type="NCBI Taxonomy" id="1843537"/>
    <lineage>
        <taxon>Eukaryota</taxon>
        <taxon>Metazoa</taxon>
        <taxon>Ecdysozoa</taxon>
        <taxon>Arthropoda</taxon>
        <taxon>Crustacea</taxon>
        <taxon>Multicrustacea</taxon>
        <taxon>Malacostraca</taxon>
        <taxon>Eumalacostraca</taxon>
        <taxon>Eucarida</taxon>
        <taxon>Decapoda</taxon>
        <taxon>Pleocyemata</taxon>
        <taxon>Anomura</taxon>
        <taxon>Galatheoidea</taxon>
        <taxon>Porcellanidae</taxon>
        <taxon>Petrolisthes</taxon>
    </lineage>
</organism>
<feature type="compositionally biased region" description="Basic and acidic residues" evidence="1">
    <location>
        <begin position="57"/>
        <end position="71"/>
    </location>
</feature>
<protein>
    <submittedName>
        <fullName evidence="2">Uncharacterized protein</fullName>
    </submittedName>
</protein>
<evidence type="ECO:0000313" key="2">
    <source>
        <dbReference type="EMBL" id="KAK4291104.1"/>
    </source>
</evidence>
<accession>A0AAE1NL62</accession>
<gene>
    <name evidence="2" type="ORF">Pmani_036042</name>
</gene>
<reference evidence="2" key="1">
    <citation type="submission" date="2023-11" db="EMBL/GenBank/DDBJ databases">
        <title>Genome assemblies of two species of porcelain crab, Petrolisthes cinctipes and Petrolisthes manimaculis (Anomura: Porcellanidae).</title>
        <authorList>
            <person name="Angst P."/>
        </authorList>
    </citation>
    <scope>NUCLEOTIDE SEQUENCE</scope>
    <source>
        <strain evidence="2">PB745_02</strain>
        <tissue evidence="2">Gill</tissue>
    </source>
</reference>
<dbReference type="EMBL" id="JAWZYT010005261">
    <property type="protein sequence ID" value="KAK4291104.1"/>
    <property type="molecule type" value="Genomic_DNA"/>
</dbReference>
<name>A0AAE1NL62_9EUCA</name>
<proteinExistence type="predicted"/>
<feature type="compositionally biased region" description="Basic and acidic residues" evidence="1">
    <location>
        <begin position="38"/>
        <end position="47"/>
    </location>
</feature>